<gene>
    <name evidence="1" type="ORF">FE782_17210</name>
</gene>
<dbReference type="EMBL" id="VCIW01000011">
    <property type="protein sequence ID" value="TLS51125.1"/>
    <property type="molecule type" value="Genomic_DNA"/>
</dbReference>
<name>A0A5R9GHZ6_9BACL</name>
<dbReference type="InterPro" id="IPR014710">
    <property type="entry name" value="RmlC-like_jellyroll"/>
</dbReference>
<keyword evidence="2" id="KW-1185">Reference proteome</keyword>
<dbReference type="RefSeq" id="WP_138195477.1">
    <property type="nucleotide sequence ID" value="NZ_VCIW01000011.1"/>
</dbReference>
<organism evidence="1 2">
    <name type="scientific">Paenibacillus antri</name>
    <dbReference type="NCBI Taxonomy" id="2582848"/>
    <lineage>
        <taxon>Bacteria</taxon>
        <taxon>Bacillati</taxon>
        <taxon>Bacillota</taxon>
        <taxon>Bacilli</taxon>
        <taxon>Bacillales</taxon>
        <taxon>Paenibacillaceae</taxon>
        <taxon>Paenibacillus</taxon>
    </lineage>
</organism>
<dbReference type="Gene3D" id="2.60.120.10">
    <property type="entry name" value="Jelly Rolls"/>
    <property type="match status" value="1"/>
</dbReference>
<sequence>MELYRFDRGVSKPIHAFNSLQASITPIIRSEQSFQVGCIHLGEEGVIGYHQATTPQLFLVIQGEGFVTGEDRIQVPIKSGQAAFWTEGEWHESGSKTGMTVVIIESSQLDPNQFMKHL</sequence>
<proteinExistence type="predicted"/>
<evidence type="ECO:0000313" key="2">
    <source>
        <dbReference type="Proteomes" id="UP000309676"/>
    </source>
</evidence>
<accession>A0A5R9GHZ6</accession>
<dbReference type="SUPFAM" id="SSF51182">
    <property type="entry name" value="RmlC-like cupins"/>
    <property type="match status" value="1"/>
</dbReference>
<comment type="caution">
    <text evidence="1">The sequence shown here is derived from an EMBL/GenBank/DDBJ whole genome shotgun (WGS) entry which is preliminary data.</text>
</comment>
<dbReference type="AlphaFoldDB" id="A0A5R9GHZ6"/>
<evidence type="ECO:0000313" key="1">
    <source>
        <dbReference type="EMBL" id="TLS51125.1"/>
    </source>
</evidence>
<dbReference type="Proteomes" id="UP000309676">
    <property type="component" value="Unassembled WGS sequence"/>
</dbReference>
<reference evidence="1 2" key="1">
    <citation type="submission" date="2019-05" db="EMBL/GenBank/DDBJ databases">
        <authorList>
            <person name="Narsing Rao M.P."/>
            <person name="Li W.J."/>
        </authorList>
    </citation>
    <scope>NUCLEOTIDE SEQUENCE [LARGE SCALE GENOMIC DNA]</scope>
    <source>
        <strain evidence="1 2">SYSU_K30003</strain>
    </source>
</reference>
<dbReference type="InterPro" id="IPR011051">
    <property type="entry name" value="RmlC_Cupin_sf"/>
</dbReference>
<dbReference type="OrthoDB" id="3782397at2"/>
<protein>
    <submittedName>
        <fullName evidence="1">Cupin</fullName>
    </submittedName>
</protein>